<dbReference type="Proteomes" id="UP000682892">
    <property type="component" value="Chromosome 2"/>
</dbReference>
<feature type="region of interest" description="Disordered" evidence="1">
    <location>
        <begin position="1"/>
        <end position="27"/>
    </location>
</feature>
<dbReference type="AlphaFoldDB" id="J9HIE9"/>
<name>J9HIE9_AEDAE</name>
<organism evidence="2 3">
    <name type="scientific">Aedes aegypti</name>
    <name type="common">Yellowfever mosquito</name>
    <name type="synonym">Culex aegypti</name>
    <dbReference type="NCBI Taxonomy" id="7159"/>
    <lineage>
        <taxon>Eukaryota</taxon>
        <taxon>Metazoa</taxon>
        <taxon>Ecdysozoa</taxon>
        <taxon>Arthropoda</taxon>
        <taxon>Hexapoda</taxon>
        <taxon>Insecta</taxon>
        <taxon>Pterygota</taxon>
        <taxon>Neoptera</taxon>
        <taxon>Endopterygota</taxon>
        <taxon>Diptera</taxon>
        <taxon>Nematocera</taxon>
        <taxon>Culicoidea</taxon>
        <taxon>Culicidae</taxon>
        <taxon>Culicinae</taxon>
        <taxon>Aedini</taxon>
        <taxon>Aedes</taxon>
        <taxon>Stegomyia</taxon>
    </lineage>
</organism>
<reference evidence="2" key="2">
    <citation type="journal article" date="2007" name="Science">
        <title>Genome sequence of Aedes aegypti, a major arbovirus vector.</title>
        <authorList>
            <person name="Nene V."/>
            <person name="Wortman J.R."/>
            <person name="Lawson D."/>
            <person name="Haas B."/>
            <person name="Kodira C."/>
            <person name="Tu Z.J."/>
            <person name="Loftus B."/>
            <person name="Xi Z."/>
            <person name="Megy K."/>
            <person name="Grabherr M."/>
            <person name="Ren Q."/>
            <person name="Zdobnov E.M."/>
            <person name="Lobo N.F."/>
            <person name="Campbell K.S."/>
            <person name="Brown S.E."/>
            <person name="Bonaldo M.F."/>
            <person name="Zhu J."/>
            <person name="Sinkins S.P."/>
            <person name="Hogenkamp D.G."/>
            <person name="Amedeo P."/>
            <person name="Arensburger P."/>
            <person name="Atkinson P.W."/>
            <person name="Bidwell S."/>
            <person name="Biedler J."/>
            <person name="Birney E."/>
            <person name="Bruggner R.V."/>
            <person name="Costas J."/>
            <person name="Coy M.R."/>
            <person name="Crabtree J."/>
            <person name="Crawford M."/>
            <person name="Debruyn B."/>
            <person name="Decaprio D."/>
            <person name="Eiglmeier K."/>
            <person name="Eisenstadt E."/>
            <person name="El-Dorry H."/>
            <person name="Gelbart W.M."/>
            <person name="Gomes S.L."/>
            <person name="Hammond M."/>
            <person name="Hannick L.I."/>
            <person name="Hogan J.R."/>
            <person name="Holmes M.H."/>
            <person name="Jaffe D."/>
            <person name="Johnston J.S."/>
            <person name="Kennedy R.C."/>
            <person name="Koo H."/>
            <person name="Kravitz S."/>
            <person name="Kriventseva E.V."/>
            <person name="Kulp D."/>
            <person name="Labutti K."/>
            <person name="Lee E."/>
            <person name="Li S."/>
            <person name="Lovin D.D."/>
            <person name="Mao C."/>
            <person name="Mauceli E."/>
            <person name="Menck C.F."/>
            <person name="Miller J.R."/>
            <person name="Montgomery P."/>
            <person name="Mori A."/>
            <person name="Nascimento A.L."/>
            <person name="Naveira H.F."/>
            <person name="Nusbaum C."/>
            <person name="O'leary S."/>
            <person name="Orvis J."/>
            <person name="Pertea M."/>
            <person name="Quesneville H."/>
            <person name="Reidenbach K.R."/>
            <person name="Rogers Y.H."/>
            <person name="Roth C.W."/>
            <person name="Schneider J.R."/>
            <person name="Schatz M."/>
            <person name="Shumway M."/>
            <person name="Stanke M."/>
            <person name="Stinson E.O."/>
            <person name="Tubio J.M."/>
            <person name="Vanzee J.P."/>
            <person name="Verjovski-Almeida S."/>
            <person name="Werner D."/>
            <person name="White O."/>
            <person name="Wyder S."/>
            <person name="Zeng Q."/>
            <person name="Zhao Q."/>
            <person name="Zhao Y."/>
            <person name="Hill C.A."/>
            <person name="Raikhel A.S."/>
            <person name="Soares M.B."/>
            <person name="Knudson D.L."/>
            <person name="Lee N.H."/>
            <person name="Galagan J."/>
            <person name="Salzberg S.L."/>
            <person name="Paulsen I.T."/>
            <person name="Dimopoulos G."/>
            <person name="Collins F.H."/>
            <person name="Birren B."/>
            <person name="Fraser-Liggett C.M."/>
            <person name="Severson D.W."/>
        </authorList>
    </citation>
    <scope>NUCLEOTIDE SEQUENCE [LARGE SCALE GENOMIC DNA]</scope>
    <source>
        <strain evidence="2">Liverpool</strain>
    </source>
</reference>
<protein>
    <submittedName>
        <fullName evidence="2">AAEL017088-PA</fullName>
    </submittedName>
</protein>
<evidence type="ECO:0000313" key="3">
    <source>
        <dbReference type="Proteomes" id="UP000682892"/>
    </source>
</evidence>
<reference evidence="2" key="1">
    <citation type="submission" date="2005-10" db="EMBL/GenBank/DDBJ databases">
        <authorList>
            <person name="Loftus B.J."/>
            <person name="Nene V.M."/>
            <person name="Hannick L.I."/>
            <person name="Bidwell S."/>
            <person name="Haas B."/>
            <person name="Amedeo P."/>
            <person name="Orvis J."/>
            <person name="Wortman J.R."/>
            <person name="White O.R."/>
            <person name="Salzberg S."/>
            <person name="Shumway M."/>
            <person name="Koo H."/>
            <person name="Zhao Y."/>
            <person name="Holmes M."/>
            <person name="Miller J."/>
            <person name="Schatz M."/>
            <person name="Pop M."/>
            <person name="Pai G."/>
            <person name="Utterback T."/>
            <person name="Rogers Y.-H."/>
            <person name="Kravitz S."/>
            <person name="Fraser C.M."/>
        </authorList>
    </citation>
    <scope>NUCLEOTIDE SEQUENCE</scope>
    <source>
        <strain evidence="2">Liverpool</strain>
    </source>
</reference>
<gene>
    <name evidence="2" type="ORF">AaeL_AAEL017088</name>
</gene>
<reference evidence="2" key="3">
    <citation type="submission" date="2012-09" db="EMBL/GenBank/DDBJ databases">
        <authorList>
            <consortium name="VectorBase"/>
        </authorList>
    </citation>
    <scope>NUCLEOTIDE SEQUENCE</scope>
    <source>
        <strain evidence="2">Liverpool</strain>
    </source>
</reference>
<proteinExistence type="predicted"/>
<dbReference type="PaxDb" id="7159-AAEL017088-PA"/>
<dbReference type="HOGENOM" id="CLU_2428819_0_0_1"/>
<evidence type="ECO:0000256" key="1">
    <source>
        <dbReference type="SAM" id="MobiDB-lite"/>
    </source>
</evidence>
<accession>J9HIE9</accession>
<sequence>MAIAVASSASSHLDVATRWPLSSSTRPGVTVPEPLLPVDDDCPTDMTICCLRPCVPEVTKTERESNNETRNANTRRLRCVEWEKNGEGTLG</sequence>
<dbReference type="EMBL" id="CH477396">
    <property type="protein sequence ID" value="EJY57649.1"/>
    <property type="molecule type" value="Genomic_DNA"/>
</dbReference>
<evidence type="ECO:0000313" key="2">
    <source>
        <dbReference type="EMBL" id="EJY57649.1"/>
    </source>
</evidence>